<evidence type="ECO:0000313" key="4">
    <source>
        <dbReference type="EMBL" id="QOV38130.1"/>
    </source>
</evidence>
<keyword evidence="1" id="KW-0723">Serine/threonine-protein kinase</keyword>
<dbReference type="Gene3D" id="3.30.565.10">
    <property type="entry name" value="Histidine kinase-like ATPase, C-terminal domain"/>
    <property type="match status" value="1"/>
</dbReference>
<proteinExistence type="predicted"/>
<dbReference type="SUPFAM" id="SSF55874">
    <property type="entry name" value="ATPase domain of HSP90 chaperone/DNA topoisomerase II/histidine kinase"/>
    <property type="match status" value="1"/>
</dbReference>
<dbReference type="PANTHER" id="PTHR35526">
    <property type="entry name" value="ANTI-SIGMA-F FACTOR RSBW-RELATED"/>
    <property type="match status" value="1"/>
</dbReference>
<dbReference type="PANTHER" id="PTHR35526:SF3">
    <property type="entry name" value="ANTI-SIGMA-F FACTOR RSBW"/>
    <property type="match status" value="1"/>
</dbReference>
<name>A0A7M2SP52_9ACTN</name>
<dbReference type="InterPro" id="IPR050267">
    <property type="entry name" value="Anti-sigma-factor_SerPK"/>
</dbReference>
<gene>
    <name evidence="4" type="ORF">IM697_06975</name>
</gene>
<evidence type="ECO:0000259" key="3">
    <source>
        <dbReference type="Pfam" id="PF13581"/>
    </source>
</evidence>
<feature type="region of interest" description="Disordered" evidence="2">
    <location>
        <begin position="1"/>
        <end position="25"/>
    </location>
</feature>
<dbReference type="InterPro" id="IPR003594">
    <property type="entry name" value="HATPase_dom"/>
</dbReference>
<dbReference type="Proteomes" id="UP000594205">
    <property type="component" value="Chromosome"/>
</dbReference>
<dbReference type="KEGG" id="sfeu:IM697_06975"/>
<feature type="domain" description="Histidine kinase/HSP90-like ATPase" evidence="3">
    <location>
        <begin position="21"/>
        <end position="130"/>
    </location>
</feature>
<dbReference type="CDD" id="cd16936">
    <property type="entry name" value="HATPase_RsbW-like"/>
    <property type="match status" value="1"/>
</dbReference>
<dbReference type="InterPro" id="IPR036890">
    <property type="entry name" value="HATPase_C_sf"/>
</dbReference>
<keyword evidence="1" id="KW-0808">Transferase</keyword>
<evidence type="ECO:0000313" key="5">
    <source>
        <dbReference type="Proteomes" id="UP000594205"/>
    </source>
</evidence>
<evidence type="ECO:0000256" key="2">
    <source>
        <dbReference type="SAM" id="MobiDB-lite"/>
    </source>
</evidence>
<organism evidence="4 5">
    <name type="scientific">Streptomyces ferrugineus</name>
    <dbReference type="NCBI Taxonomy" id="1413221"/>
    <lineage>
        <taxon>Bacteria</taxon>
        <taxon>Bacillati</taxon>
        <taxon>Actinomycetota</taxon>
        <taxon>Actinomycetes</taxon>
        <taxon>Kitasatosporales</taxon>
        <taxon>Streptomycetaceae</taxon>
        <taxon>Streptomyces</taxon>
    </lineage>
</organism>
<keyword evidence="5" id="KW-1185">Reference proteome</keyword>
<keyword evidence="1" id="KW-0418">Kinase</keyword>
<dbReference type="GO" id="GO:0004674">
    <property type="term" value="F:protein serine/threonine kinase activity"/>
    <property type="evidence" value="ECO:0007669"/>
    <property type="project" value="UniProtKB-KW"/>
</dbReference>
<reference evidence="4 5" key="1">
    <citation type="submission" date="2020-10" db="EMBL/GenBank/DDBJ databases">
        <title>Streptomyces ferrugineus complate genome analysis.</title>
        <authorList>
            <person name="Anwar N."/>
        </authorList>
    </citation>
    <scope>NUCLEOTIDE SEQUENCE [LARGE SCALE GENOMIC DNA]</scope>
    <source>
        <strain evidence="4 5">CCTCC AA2014009</strain>
    </source>
</reference>
<dbReference type="Pfam" id="PF13581">
    <property type="entry name" value="HATPase_c_2"/>
    <property type="match status" value="1"/>
</dbReference>
<keyword evidence="4" id="KW-0547">Nucleotide-binding</keyword>
<sequence length="146" mass="16048">MAPPTHRPRQQAPLQRAFGHDTSSVSEARKFAEQTLDDWGITDRVDDVRLCVSELATNALLHGTPGSGGILVRIRTGDHLVRVEVRDNSSALPKQRFPDDESPTGRGLLLVAACADGWGVDRYAEHKVVWADFKIDTTEAMKVISC</sequence>
<evidence type="ECO:0000256" key="1">
    <source>
        <dbReference type="ARBA" id="ARBA00022527"/>
    </source>
</evidence>
<keyword evidence="4" id="KW-0067">ATP-binding</keyword>
<dbReference type="AlphaFoldDB" id="A0A7M2SP52"/>
<dbReference type="GO" id="GO:0005524">
    <property type="term" value="F:ATP binding"/>
    <property type="evidence" value="ECO:0007669"/>
    <property type="project" value="UniProtKB-KW"/>
</dbReference>
<protein>
    <submittedName>
        <fullName evidence="4">ATP-binding protein</fullName>
    </submittedName>
</protein>
<accession>A0A7M2SP52</accession>
<dbReference type="EMBL" id="CP063373">
    <property type="protein sequence ID" value="QOV38130.1"/>
    <property type="molecule type" value="Genomic_DNA"/>
</dbReference>